<dbReference type="SMART" id="SM00382">
    <property type="entry name" value="AAA"/>
    <property type="match status" value="1"/>
</dbReference>
<dbReference type="OrthoDB" id="9762778at2"/>
<feature type="transmembrane region" description="Helical" evidence="10">
    <location>
        <begin position="353"/>
        <end position="376"/>
    </location>
</feature>
<feature type="transmembrane region" description="Helical" evidence="10">
    <location>
        <begin position="435"/>
        <end position="456"/>
    </location>
</feature>
<dbReference type="InterPro" id="IPR011527">
    <property type="entry name" value="ABC1_TM_dom"/>
</dbReference>
<feature type="transmembrane region" description="Helical" evidence="10">
    <location>
        <begin position="476"/>
        <end position="494"/>
    </location>
</feature>
<comment type="subcellular location">
    <subcellularLocation>
        <location evidence="1">Cell membrane</location>
        <topology evidence="1">Multi-pass membrane protein</topology>
    </subcellularLocation>
</comment>
<evidence type="ECO:0000259" key="12">
    <source>
        <dbReference type="PROSITE" id="PS50929"/>
    </source>
</evidence>
<evidence type="ECO:0000256" key="5">
    <source>
        <dbReference type="ARBA" id="ARBA00022741"/>
    </source>
</evidence>
<evidence type="ECO:0000256" key="9">
    <source>
        <dbReference type="SAM" id="MobiDB-lite"/>
    </source>
</evidence>
<feature type="domain" description="ABC transmembrane type-1" evidence="12">
    <location>
        <begin position="254"/>
        <end position="496"/>
    </location>
</feature>
<keyword evidence="2" id="KW-0813">Transport</keyword>
<protein>
    <submittedName>
        <fullName evidence="13">ABC transporter</fullName>
    </submittedName>
</protein>
<feature type="compositionally biased region" description="Polar residues" evidence="9">
    <location>
        <begin position="150"/>
        <end position="166"/>
    </location>
</feature>
<sequence length="775" mass="86779">MLKIIKHLKPFIASILLVLGLLFVQAVCDLSLPDYMSNIVNVGIQQGGVDNAVPKVIRKSELDKIKVFLDEGDVKKIEDNYILLDKKNLSKDDFENYLKDYPNLNKEPIYKLNTKDKNTINELNSILAKPIIMVGGMEKADMSKSNNIAKESAPQNKANKVNPQSEQNDKIKTSSEDQMTKVPSKSEMSKGNANSFLNMPKEQINVIKESLDKKFKDMPESMITQSAVIFVKDEYKAMGVDTDKLQSSYILKEGFKMLLLALLSMVATVMVAMLAARVAAGLGKNLRRNVFTKVTDFSKGEFDKFSTASLITRSTNDIQQVQTFMVMLLRIVFYAPILGIGGILKVLKTDTSMAWIIAVAVMAILTLVIVLFGLAIPKFKRVQKLIDKINLITRESLIGMLVIRAFNTEKHEEEKFDKTNKELTRTNLFINRAMTMMMPMMMLIMNLITLLIVWVGSHQVDAGAMQVGNMMAFMQYTMQIIMAFLMISIVSIMLPRASVSAQRISEVIDVPITIKDIEKPKEFTNYKKGYIEFKNVSFRYEGAQKDVLSNITFSALPGETTAFIGSTGSGKSTLINLIPRFYDVTEGEILIDGVNLKEISQRRLREKIGYVPQKGILFSGTIESNIKYGNESATDKDIEKATRIAQAMEFIESKEQGFKTEVSQGGTNVSGGQKQRLSIARAIVKKPDIYIFDDSFSALDFKTDATLRKALKDETKESTVLIVAQRISTIINADKIIVLDEGKMVGMGTHDELMKNCEVYKEIALSQLSKEELLS</sequence>
<dbReference type="PANTHER" id="PTHR43394:SF1">
    <property type="entry name" value="ATP-BINDING CASSETTE SUB-FAMILY B MEMBER 10, MITOCHONDRIAL"/>
    <property type="match status" value="1"/>
</dbReference>
<dbReference type="InterPro" id="IPR039421">
    <property type="entry name" value="Type_1_exporter"/>
</dbReference>
<dbReference type="InterPro" id="IPR027417">
    <property type="entry name" value="P-loop_NTPase"/>
</dbReference>
<keyword evidence="4 10" id="KW-0812">Transmembrane</keyword>
<dbReference type="InterPro" id="IPR036640">
    <property type="entry name" value="ABC1_TM_sf"/>
</dbReference>
<dbReference type="GO" id="GO:0016887">
    <property type="term" value="F:ATP hydrolysis activity"/>
    <property type="evidence" value="ECO:0007669"/>
    <property type="project" value="InterPro"/>
</dbReference>
<dbReference type="EMBL" id="JXSU01000007">
    <property type="protein sequence ID" value="KIS23866.1"/>
    <property type="molecule type" value="Genomic_DNA"/>
</dbReference>
<evidence type="ECO:0000313" key="13">
    <source>
        <dbReference type="EMBL" id="KIS23866.1"/>
    </source>
</evidence>
<dbReference type="CDD" id="cd18548">
    <property type="entry name" value="ABC_6TM_Tm287_like"/>
    <property type="match status" value="1"/>
</dbReference>
<evidence type="ECO:0000313" key="14">
    <source>
        <dbReference type="Proteomes" id="UP000032250"/>
    </source>
</evidence>
<keyword evidence="6" id="KW-0067">ATP-binding</keyword>
<evidence type="ECO:0000256" key="4">
    <source>
        <dbReference type="ARBA" id="ARBA00022692"/>
    </source>
</evidence>
<reference evidence="13 14" key="1">
    <citation type="submission" date="2014-06" db="EMBL/GenBank/DDBJ databases">
        <title>Genome characterization of distinct group I Clostridium botulinum lineages.</title>
        <authorList>
            <person name="Giordani F."/>
            <person name="Anselmo A."/>
            <person name="Fillo S."/>
            <person name="Palozzi A.M."/>
            <person name="Fortunato A."/>
            <person name="Gentile B."/>
            <person name="Ciammaruconi A."/>
            <person name="Anniballi F."/>
            <person name="De Medici D."/>
            <person name="Lista F."/>
        </authorList>
    </citation>
    <scope>NUCLEOTIDE SEQUENCE [LARGE SCALE GENOMIC DNA]</scope>
    <source>
        <strain evidence="13 14">B2 450</strain>
    </source>
</reference>
<dbReference type="PROSITE" id="PS50893">
    <property type="entry name" value="ABC_TRANSPORTER_2"/>
    <property type="match status" value="1"/>
</dbReference>
<dbReference type="Pfam" id="PF00664">
    <property type="entry name" value="ABC_membrane"/>
    <property type="match status" value="1"/>
</dbReference>
<keyword evidence="8 10" id="KW-0472">Membrane</keyword>
<evidence type="ECO:0000256" key="6">
    <source>
        <dbReference type="ARBA" id="ARBA00022840"/>
    </source>
</evidence>
<dbReference type="GO" id="GO:0005886">
    <property type="term" value="C:plasma membrane"/>
    <property type="evidence" value="ECO:0007669"/>
    <property type="project" value="UniProtKB-SubCell"/>
</dbReference>
<dbReference type="PANTHER" id="PTHR43394">
    <property type="entry name" value="ATP-DEPENDENT PERMEASE MDL1, MITOCHONDRIAL"/>
    <property type="match status" value="1"/>
</dbReference>
<dbReference type="SUPFAM" id="SSF52540">
    <property type="entry name" value="P-loop containing nucleoside triphosphate hydrolases"/>
    <property type="match status" value="1"/>
</dbReference>
<dbReference type="RefSeq" id="WP_003485778.1">
    <property type="nucleotide sequence ID" value="NZ_JXSU01000007.1"/>
</dbReference>
<dbReference type="FunFam" id="3.40.50.300:FF:000854">
    <property type="entry name" value="Multidrug ABC transporter ATP-binding protein"/>
    <property type="match status" value="1"/>
</dbReference>
<dbReference type="InterPro" id="IPR003439">
    <property type="entry name" value="ABC_transporter-like_ATP-bd"/>
</dbReference>
<feature type="transmembrane region" description="Helical" evidence="10">
    <location>
        <begin position="327"/>
        <end position="347"/>
    </location>
</feature>
<proteinExistence type="predicted"/>
<dbReference type="Gene3D" id="1.20.1560.10">
    <property type="entry name" value="ABC transporter type 1, transmembrane domain"/>
    <property type="match status" value="1"/>
</dbReference>
<dbReference type="InterPro" id="IPR017871">
    <property type="entry name" value="ABC_transporter-like_CS"/>
</dbReference>
<evidence type="ECO:0000256" key="8">
    <source>
        <dbReference type="ARBA" id="ARBA00023136"/>
    </source>
</evidence>
<dbReference type="PROSITE" id="PS00211">
    <property type="entry name" value="ABC_TRANSPORTER_1"/>
    <property type="match status" value="1"/>
</dbReference>
<dbReference type="Pfam" id="PF00005">
    <property type="entry name" value="ABC_tran"/>
    <property type="match status" value="1"/>
</dbReference>
<dbReference type="SUPFAM" id="SSF90123">
    <property type="entry name" value="ABC transporter transmembrane region"/>
    <property type="match status" value="1"/>
</dbReference>
<name>A0A0D1BYF6_CLOBO</name>
<dbReference type="AlphaFoldDB" id="A0A0D1BYF6"/>
<accession>A0A0D1BYF6</accession>
<keyword evidence="5" id="KW-0547">Nucleotide-binding</keyword>
<dbReference type="PATRIC" id="fig|1379739.3.peg.2311"/>
<evidence type="ECO:0000256" key="3">
    <source>
        <dbReference type="ARBA" id="ARBA00022475"/>
    </source>
</evidence>
<dbReference type="Gene3D" id="3.40.50.300">
    <property type="entry name" value="P-loop containing nucleotide triphosphate hydrolases"/>
    <property type="match status" value="1"/>
</dbReference>
<feature type="transmembrane region" description="Helical" evidence="10">
    <location>
        <begin position="257"/>
        <end position="280"/>
    </location>
</feature>
<dbReference type="GO" id="GO:0015421">
    <property type="term" value="F:ABC-type oligopeptide transporter activity"/>
    <property type="evidence" value="ECO:0007669"/>
    <property type="project" value="TreeGrafter"/>
</dbReference>
<evidence type="ECO:0000256" key="7">
    <source>
        <dbReference type="ARBA" id="ARBA00022989"/>
    </source>
</evidence>
<feature type="region of interest" description="Disordered" evidence="9">
    <location>
        <begin position="150"/>
        <end position="195"/>
    </location>
</feature>
<keyword evidence="7 10" id="KW-1133">Transmembrane helix</keyword>
<keyword evidence="3" id="KW-1003">Cell membrane</keyword>
<evidence type="ECO:0000256" key="10">
    <source>
        <dbReference type="SAM" id="Phobius"/>
    </source>
</evidence>
<dbReference type="FunFam" id="1.20.1560.10:FF:000040">
    <property type="entry name" value="Multidrug ABC transporter ATP-binding protein"/>
    <property type="match status" value="1"/>
</dbReference>
<dbReference type="PROSITE" id="PS50929">
    <property type="entry name" value="ABC_TM1F"/>
    <property type="match status" value="1"/>
</dbReference>
<dbReference type="InterPro" id="IPR003593">
    <property type="entry name" value="AAA+_ATPase"/>
</dbReference>
<dbReference type="HOGENOM" id="CLU_000604_51_1_9"/>
<gene>
    <name evidence="13" type="ORF">N495_09755</name>
</gene>
<evidence type="ECO:0000259" key="11">
    <source>
        <dbReference type="PROSITE" id="PS50893"/>
    </source>
</evidence>
<organism evidence="13 14">
    <name type="scientific">Clostridium botulinum B2 450</name>
    <dbReference type="NCBI Taxonomy" id="1379739"/>
    <lineage>
        <taxon>Bacteria</taxon>
        <taxon>Bacillati</taxon>
        <taxon>Bacillota</taxon>
        <taxon>Clostridia</taxon>
        <taxon>Eubacteriales</taxon>
        <taxon>Clostridiaceae</taxon>
        <taxon>Clostridium</taxon>
    </lineage>
</organism>
<evidence type="ECO:0000256" key="1">
    <source>
        <dbReference type="ARBA" id="ARBA00004651"/>
    </source>
</evidence>
<dbReference type="GO" id="GO:0005524">
    <property type="term" value="F:ATP binding"/>
    <property type="evidence" value="ECO:0007669"/>
    <property type="project" value="UniProtKB-KW"/>
</dbReference>
<feature type="domain" description="ABC transporter" evidence="11">
    <location>
        <begin position="531"/>
        <end position="766"/>
    </location>
</feature>
<dbReference type="Proteomes" id="UP000032250">
    <property type="component" value="Unassembled WGS sequence"/>
</dbReference>
<feature type="compositionally biased region" description="Basic and acidic residues" evidence="9">
    <location>
        <begin position="167"/>
        <end position="179"/>
    </location>
</feature>
<evidence type="ECO:0000256" key="2">
    <source>
        <dbReference type="ARBA" id="ARBA00022448"/>
    </source>
</evidence>
<comment type="caution">
    <text evidence="13">The sequence shown here is derived from an EMBL/GenBank/DDBJ whole genome shotgun (WGS) entry which is preliminary data.</text>
</comment>